<reference evidence="3" key="1">
    <citation type="journal article" date="2019" name="Int. J. Syst. Evol. Microbiol.">
        <title>The Global Catalogue of Microorganisms (GCM) 10K type strain sequencing project: providing services to taxonomists for standard genome sequencing and annotation.</title>
        <authorList>
            <consortium name="The Broad Institute Genomics Platform"/>
            <consortium name="The Broad Institute Genome Sequencing Center for Infectious Disease"/>
            <person name="Wu L."/>
            <person name="Ma J."/>
        </authorList>
    </citation>
    <scope>NUCLEOTIDE SEQUENCE [LARGE SCALE GENOMIC DNA]</scope>
    <source>
        <strain evidence="3">CCUG 58127</strain>
    </source>
</reference>
<dbReference type="CDD" id="cd04301">
    <property type="entry name" value="NAT_SF"/>
    <property type="match status" value="1"/>
</dbReference>
<proteinExistence type="predicted"/>
<evidence type="ECO:0000259" key="1">
    <source>
        <dbReference type="PROSITE" id="PS51186"/>
    </source>
</evidence>
<dbReference type="RefSeq" id="WP_382404446.1">
    <property type="nucleotide sequence ID" value="NZ_JBHSWH010000001.1"/>
</dbReference>
<accession>A0ABW2ALG5</accession>
<dbReference type="EMBL" id="JBHSWH010000001">
    <property type="protein sequence ID" value="MFC6707784.1"/>
    <property type="molecule type" value="Genomic_DNA"/>
</dbReference>
<gene>
    <name evidence="2" type="ORF">ACFQDH_21730</name>
</gene>
<organism evidence="2 3">
    <name type="scientific">Flexivirga alba</name>
    <dbReference type="NCBI Taxonomy" id="702742"/>
    <lineage>
        <taxon>Bacteria</taxon>
        <taxon>Bacillati</taxon>
        <taxon>Actinomycetota</taxon>
        <taxon>Actinomycetes</taxon>
        <taxon>Micrococcales</taxon>
        <taxon>Dermacoccaceae</taxon>
        <taxon>Flexivirga</taxon>
    </lineage>
</organism>
<comment type="caution">
    <text evidence="2">The sequence shown here is derived from an EMBL/GenBank/DDBJ whole genome shotgun (WGS) entry which is preliminary data.</text>
</comment>
<keyword evidence="3" id="KW-1185">Reference proteome</keyword>
<dbReference type="Gene3D" id="3.40.630.30">
    <property type="match status" value="1"/>
</dbReference>
<protein>
    <submittedName>
        <fullName evidence="2">GNAT family N-acetyltransferase</fullName>
        <ecNumber evidence="2">2.3.-.-</ecNumber>
    </submittedName>
</protein>
<dbReference type="InterPro" id="IPR000182">
    <property type="entry name" value="GNAT_dom"/>
</dbReference>
<dbReference type="InterPro" id="IPR016181">
    <property type="entry name" value="Acyl_CoA_acyltransferase"/>
</dbReference>
<dbReference type="SUPFAM" id="SSF55729">
    <property type="entry name" value="Acyl-CoA N-acyltransferases (Nat)"/>
    <property type="match status" value="1"/>
</dbReference>
<dbReference type="Proteomes" id="UP001596298">
    <property type="component" value="Unassembled WGS sequence"/>
</dbReference>
<dbReference type="PROSITE" id="PS51186">
    <property type="entry name" value="GNAT"/>
    <property type="match status" value="1"/>
</dbReference>
<feature type="domain" description="N-acetyltransferase" evidence="1">
    <location>
        <begin position="4"/>
        <end position="167"/>
    </location>
</feature>
<dbReference type="EC" id="2.3.-.-" evidence="2"/>
<keyword evidence="2" id="KW-0012">Acyltransferase</keyword>
<keyword evidence="2" id="KW-0808">Transferase</keyword>
<evidence type="ECO:0000313" key="3">
    <source>
        <dbReference type="Proteomes" id="UP001596298"/>
    </source>
</evidence>
<dbReference type="GO" id="GO:0016746">
    <property type="term" value="F:acyltransferase activity"/>
    <property type="evidence" value="ECO:0007669"/>
    <property type="project" value="UniProtKB-KW"/>
</dbReference>
<sequence length="220" mass="25020">MTSFELLDGEAAAPYADRIFALYDAVFGRFPDKADWREQLFDRDRKLDGYRLVLALDGDQVLGFAWGYRGERGQHWPDLVARTLPELPAEWVRDHFELVELAVDPDARRQGIGGGLHDALLDGLTGRALLGTTLAPEDPALRLYKSRGWSTLGHLEDNRQVMGAYLPSPDSKSWSSAGGAKRGRCIETRAPYRDRRRPRRRIVCRTRIRLVQQGFRRFPG</sequence>
<name>A0ABW2ALG5_9MICO</name>
<evidence type="ECO:0000313" key="2">
    <source>
        <dbReference type="EMBL" id="MFC6707784.1"/>
    </source>
</evidence>
<dbReference type="Pfam" id="PF00583">
    <property type="entry name" value="Acetyltransf_1"/>
    <property type="match status" value="1"/>
</dbReference>